<dbReference type="AlphaFoldDB" id="A0A6P6R624"/>
<keyword evidence="4" id="KW-0808">Transferase</keyword>
<accession>A0A6P6R624</accession>
<dbReference type="EC" id="2.7.11.1" evidence="2"/>
<dbReference type="RefSeq" id="XP_026140957.1">
    <property type="nucleotide sequence ID" value="XM_026285172.1"/>
</dbReference>
<comment type="catalytic activity">
    <reaction evidence="8">
        <text>L-threonyl-[protein] + ATP = O-phospho-L-threonyl-[protein] + ADP + H(+)</text>
        <dbReference type="Rhea" id="RHEA:46608"/>
        <dbReference type="Rhea" id="RHEA-COMP:11060"/>
        <dbReference type="Rhea" id="RHEA-COMP:11605"/>
        <dbReference type="ChEBI" id="CHEBI:15378"/>
        <dbReference type="ChEBI" id="CHEBI:30013"/>
        <dbReference type="ChEBI" id="CHEBI:30616"/>
        <dbReference type="ChEBI" id="CHEBI:61977"/>
        <dbReference type="ChEBI" id="CHEBI:456216"/>
        <dbReference type="EC" id="2.7.11.1"/>
    </reaction>
</comment>
<dbReference type="Gene3D" id="3.30.200.20">
    <property type="entry name" value="Phosphorylase Kinase, domain 1"/>
    <property type="match status" value="1"/>
</dbReference>
<keyword evidence="11" id="KW-1185">Reference proteome</keyword>
<evidence type="ECO:0000256" key="6">
    <source>
        <dbReference type="ARBA" id="ARBA00022777"/>
    </source>
</evidence>
<organism evidence="11 12">
    <name type="scientific">Carassius auratus</name>
    <name type="common">Goldfish</name>
    <dbReference type="NCBI Taxonomy" id="7957"/>
    <lineage>
        <taxon>Eukaryota</taxon>
        <taxon>Metazoa</taxon>
        <taxon>Chordata</taxon>
        <taxon>Craniata</taxon>
        <taxon>Vertebrata</taxon>
        <taxon>Euteleostomi</taxon>
        <taxon>Actinopterygii</taxon>
        <taxon>Neopterygii</taxon>
        <taxon>Teleostei</taxon>
        <taxon>Ostariophysi</taxon>
        <taxon>Cypriniformes</taxon>
        <taxon>Cyprinidae</taxon>
        <taxon>Cyprininae</taxon>
        <taxon>Carassius</taxon>
    </lineage>
</organism>
<evidence type="ECO:0000256" key="3">
    <source>
        <dbReference type="ARBA" id="ARBA00022527"/>
    </source>
</evidence>
<dbReference type="InterPro" id="IPR000719">
    <property type="entry name" value="Prot_kinase_dom"/>
</dbReference>
<dbReference type="GO" id="GO:0004674">
    <property type="term" value="F:protein serine/threonine kinase activity"/>
    <property type="evidence" value="ECO:0007669"/>
    <property type="project" value="UniProtKB-KW"/>
</dbReference>
<evidence type="ECO:0000256" key="5">
    <source>
        <dbReference type="ARBA" id="ARBA00022741"/>
    </source>
</evidence>
<evidence type="ECO:0000313" key="12">
    <source>
        <dbReference type="RefSeq" id="XP_026140957.1"/>
    </source>
</evidence>
<dbReference type="InterPro" id="IPR008271">
    <property type="entry name" value="Ser/Thr_kinase_AS"/>
</dbReference>
<dbReference type="Pfam" id="PF00069">
    <property type="entry name" value="Pkinase"/>
    <property type="match status" value="1"/>
</dbReference>
<dbReference type="PROSITE" id="PS00108">
    <property type="entry name" value="PROTEIN_KINASE_ST"/>
    <property type="match status" value="1"/>
</dbReference>
<dbReference type="GO" id="GO:0043066">
    <property type="term" value="P:negative regulation of apoptotic process"/>
    <property type="evidence" value="ECO:0007669"/>
    <property type="project" value="TreeGrafter"/>
</dbReference>
<comment type="catalytic activity">
    <reaction evidence="9">
        <text>L-seryl-[protein] + ATP = O-phospho-L-seryl-[protein] + ADP + H(+)</text>
        <dbReference type="Rhea" id="RHEA:17989"/>
        <dbReference type="Rhea" id="RHEA-COMP:9863"/>
        <dbReference type="Rhea" id="RHEA-COMP:11604"/>
        <dbReference type="ChEBI" id="CHEBI:15378"/>
        <dbReference type="ChEBI" id="CHEBI:29999"/>
        <dbReference type="ChEBI" id="CHEBI:30616"/>
        <dbReference type="ChEBI" id="CHEBI:83421"/>
        <dbReference type="ChEBI" id="CHEBI:456216"/>
        <dbReference type="EC" id="2.7.11.1"/>
    </reaction>
</comment>
<dbReference type="KEGG" id="caua:113116848"/>
<dbReference type="PANTHER" id="PTHR22984:SF11">
    <property type="entry name" value="AURORA KINASE-RELATED"/>
    <property type="match status" value="1"/>
</dbReference>
<dbReference type="PANTHER" id="PTHR22984">
    <property type="entry name" value="SERINE/THREONINE-PROTEIN KINASE PIM"/>
    <property type="match status" value="1"/>
</dbReference>
<evidence type="ECO:0000256" key="2">
    <source>
        <dbReference type="ARBA" id="ARBA00012513"/>
    </source>
</evidence>
<evidence type="ECO:0000256" key="8">
    <source>
        <dbReference type="ARBA" id="ARBA00047899"/>
    </source>
</evidence>
<dbReference type="PROSITE" id="PS50011">
    <property type="entry name" value="PROTEIN_KINASE_DOM"/>
    <property type="match status" value="1"/>
</dbReference>
<keyword evidence="6" id="KW-0418">Kinase</keyword>
<gene>
    <name evidence="12" type="primary">LOC113116848</name>
</gene>
<name>A0A6P6R624_CARAU</name>
<evidence type="ECO:0000256" key="4">
    <source>
        <dbReference type="ARBA" id="ARBA00022679"/>
    </source>
</evidence>
<keyword evidence="3" id="KW-0723">Serine/threonine-protein kinase</keyword>
<dbReference type="GO" id="GO:0005737">
    <property type="term" value="C:cytoplasm"/>
    <property type="evidence" value="ECO:0007669"/>
    <property type="project" value="TreeGrafter"/>
</dbReference>
<proteinExistence type="inferred from homology"/>
<dbReference type="Gene3D" id="1.10.510.10">
    <property type="entry name" value="Transferase(Phosphotransferase) domain 1"/>
    <property type="match status" value="1"/>
</dbReference>
<evidence type="ECO:0000259" key="10">
    <source>
        <dbReference type="PROSITE" id="PS50011"/>
    </source>
</evidence>
<comment type="similarity">
    <text evidence="1">Belongs to the protein kinase superfamily. CAMK Ser/Thr protein kinase family. PIM subfamily.</text>
</comment>
<dbReference type="Proteomes" id="UP000515129">
    <property type="component" value="Chromosome 16"/>
</dbReference>
<dbReference type="GO" id="GO:0007346">
    <property type="term" value="P:regulation of mitotic cell cycle"/>
    <property type="evidence" value="ECO:0007669"/>
    <property type="project" value="TreeGrafter"/>
</dbReference>
<dbReference type="GeneID" id="113116848"/>
<evidence type="ECO:0000256" key="1">
    <source>
        <dbReference type="ARBA" id="ARBA00005505"/>
    </source>
</evidence>
<protein>
    <recommendedName>
        <fullName evidence="2">non-specific serine/threonine protein kinase</fullName>
        <ecNumber evidence="2">2.7.11.1</ecNumber>
    </recommendedName>
</protein>
<evidence type="ECO:0000256" key="9">
    <source>
        <dbReference type="ARBA" id="ARBA00048679"/>
    </source>
</evidence>
<dbReference type="OrthoDB" id="9984829at2759"/>
<dbReference type="InterPro" id="IPR051138">
    <property type="entry name" value="PIM_Ser/Thr_kinase"/>
</dbReference>
<keyword evidence="5" id="KW-0547">Nucleotide-binding</keyword>
<dbReference type="SUPFAM" id="SSF56112">
    <property type="entry name" value="Protein kinase-like (PK-like)"/>
    <property type="match status" value="1"/>
</dbReference>
<sequence length="126" mass="14756">MEIGLTLMANKSPRAPEIIRILDWEDNEDHFIMVMERPMPCMDLRNFLKLHGERLDEETARKVMQQVTEAANVCIKRGVFHRDIKMENLLLNQDTMEVKLIDFGCGVQIKRFGYEVFSGMCYELLC</sequence>
<evidence type="ECO:0000256" key="7">
    <source>
        <dbReference type="ARBA" id="ARBA00022840"/>
    </source>
</evidence>
<dbReference type="GO" id="GO:0005524">
    <property type="term" value="F:ATP binding"/>
    <property type="evidence" value="ECO:0007669"/>
    <property type="project" value="UniProtKB-KW"/>
</dbReference>
<dbReference type="InterPro" id="IPR011009">
    <property type="entry name" value="Kinase-like_dom_sf"/>
</dbReference>
<evidence type="ECO:0000313" key="11">
    <source>
        <dbReference type="Proteomes" id="UP000515129"/>
    </source>
</evidence>
<keyword evidence="7" id="KW-0067">ATP-binding</keyword>
<reference evidence="12" key="1">
    <citation type="submission" date="2025-08" db="UniProtKB">
        <authorList>
            <consortium name="RefSeq"/>
        </authorList>
    </citation>
    <scope>IDENTIFICATION</scope>
    <source>
        <strain evidence="12">Wakin</strain>
        <tissue evidence="12">Muscle</tissue>
    </source>
</reference>
<feature type="domain" description="Protein kinase" evidence="10">
    <location>
        <begin position="1"/>
        <end position="126"/>
    </location>
</feature>